<dbReference type="PROSITE" id="PS01137">
    <property type="entry name" value="TATD_1"/>
    <property type="match status" value="1"/>
</dbReference>
<dbReference type="GO" id="GO:0005829">
    <property type="term" value="C:cytosol"/>
    <property type="evidence" value="ECO:0007669"/>
    <property type="project" value="TreeGrafter"/>
</dbReference>
<feature type="binding site" evidence="3">
    <location>
        <position position="136"/>
    </location>
    <ligand>
        <name>a divalent metal cation</name>
        <dbReference type="ChEBI" id="CHEBI:60240"/>
        <label>2</label>
    </ligand>
</feature>
<feature type="binding site" evidence="3">
    <location>
        <position position="8"/>
    </location>
    <ligand>
        <name>a divalent metal cation</name>
        <dbReference type="ChEBI" id="CHEBI:60240"/>
        <label>1</label>
    </ligand>
</feature>
<dbReference type="CDD" id="cd01310">
    <property type="entry name" value="TatD_DNAse"/>
    <property type="match status" value="1"/>
</dbReference>
<dbReference type="InterPro" id="IPR032466">
    <property type="entry name" value="Metal_Hydrolase"/>
</dbReference>
<reference evidence="4 5" key="1">
    <citation type="submission" date="2017-07" db="EMBL/GenBank/DDBJ databases">
        <title>Mechanisms for carbon and nitrogen cycling indicate functional differentiation within the Candidate Phyla Radiation.</title>
        <authorList>
            <person name="Danczak R.E."/>
            <person name="Johnston M.D."/>
            <person name="Kenah C."/>
            <person name="Slattery M."/>
            <person name="Wrighton K.C."/>
            <person name="Wilkins M.J."/>
        </authorList>
    </citation>
    <scope>NUCLEOTIDE SEQUENCE [LARGE SCALE GENOMIC DNA]</scope>
    <source>
        <strain evidence="4">Athens1014_28</strain>
    </source>
</reference>
<dbReference type="Pfam" id="PF01026">
    <property type="entry name" value="TatD_DNase"/>
    <property type="match status" value="1"/>
</dbReference>
<dbReference type="NCBIfam" id="TIGR00010">
    <property type="entry name" value="YchF/TatD family DNA exonuclease"/>
    <property type="match status" value="1"/>
</dbReference>
<dbReference type="SUPFAM" id="SSF51556">
    <property type="entry name" value="Metallo-dependent hydrolases"/>
    <property type="match status" value="1"/>
</dbReference>
<evidence type="ECO:0000313" key="4">
    <source>
        <dbReference type="EMBL" id="TSC93614.1"/>
    </source>
</evidence>
<comment type="caution">
    <text evidence="4">The sequence shown here is derived from an EMBL/GenBank/DDBJ whole genome shotgun (WGS) entry which is preliminary data.</text>
</comment>
<dbReference type="GO" id="GO:0016788">
    <property type="term" value="F:hydrolase activity, acting on ester bonds"/>
    <property type="evidence" value="ECO:0007669"/>
    <property type="project" value="InterPro"/>
</dbReference>
<dbReference type="InterPro" id="IPR015991">
    <property type="entry name" value="TatD/YcfH-like"/>
</dbReference>
<dbReference type="FunFam" id="3.20.20.140:FF:000005">
    <property type="entry name" value="TatD family hydrolase"/>
    <property type="match status" value="1"/>
</dbReference>
<feature type="binding site" evidence="3">
    <location>
        <position position="92"/>
    </location>
    <ligand>
        <name>a divalent metal cation</name>
        <dbReference type="ChEBI" id="CHEBI:60240"/>
        <label>1</label>
    </ligand>
</feature>
<dbReference type="AlphaFoldDB" id="A0A554LLC6"/>
<dbReference type="PANTHER" id="PTHR46124">
    <property type="entry name" value="D-AMINOACYL-TRNA DEACYLASE"/>
    <property type="match status" value="1"/>
</dbReference>
<dbReference type="GO" id="GO:0004536">
    <property type="term" value="F:DNA nuclease activity"/>
    <property type="evidence" value="ECO:0007669"/>
    <property type="project" value="InterPro"/>
</dbReference>
<accession>A0A554LLC6</accession>
<dbReference type="PIRSF" id="PIRSF005902">
    <property type="entry name" value="DNase_TatD"/>
    <property type="match status" value="1"/>
</dbReference>
<dbReference type="Gene3D" id="3.20.20.140">
    <property type="entry name" value="Metal-dependent hydrolases"/>
    <property type="match status" value="1"/>
</dbReference>
<dbReference type="GO" id="GO:0046872">
    <property type="term" value="F:metal ion binding"/>
    <property type="evidence" value="ECO:0007669"/>
    <property type="project" value="UniProtKB-KW"/>
</dbReference>
<sequence length="262" mass="29690">MFIDTHAHLDFPDFKNEVHQVLGRAIAVDVRRILNVGVDVDSSKKSVDLARKYPEVFAAVGIHPHSALDLDIEAKQKLFTLANHSKVVAIGECGLDYYYLKRSSKFSKYPNREQQIFCFEQMIDLSIELRLPLIVHCREAESDVYAILKSCQKDIRGVLHCFSSDWEFAKKILEIGMAISFTGNITFGKDSEIERIIKELPLGSLMIETDCPYLTPEPFRGKRNEPANVIKVAEKIAEIKNISLSDVERQTTKKAMGLFGIK</sequence>
<dbReference type="PANTHER" id="PTHR46124:SF2">
    <property type="entry name" value="D-AMINOACYL-TRNA DEACYLASE"/>
    <property type="match status" value="1"/>
</dbReference>
<evidence type="ECO:0000256" key="3">
    <source>
        <dbReference type="PIRSR" id="PIRSR005902-1"/>
    </source>
</evidence>
<evidence type="ECO:0000256" key="1">
    <source>
        <dbReference type="ARBA" id="ARBA00022723"/>
    </source>
</evidence>
<feature type="binding site" evidence="3">
    <location>
        <position position="160"/>
    </location>
    <ligand>
        <name>a divalent metal cation</name>
        <dbReference type="ChEBI" id="CHEBI:60240"/>
        <label>2</label>
    </ligand>
</feature>
<keyword evidence="2" id="KW-0378">Hydrolase</keyword>
<name>A0A554LLC6_9BACT</name>
<gene>
    <name evidence="4" type="ORF">Athens101428_615</name>
</gene>
<dbReference type="InterPro" id="IPR001130">
    <property type="entry name" value="TatD-like"/>
</dbReference>
<evidence type="ECO:0000313" key="5">
    <source>
        <dbReference type="Proteomes" id="UP000316495"/>
    </source>
</evidence>
<dbReference type="EMBL" id="VMGN01000037">
    <property type="protein sequence ID" value="TSC93614.1"/>
    <property type="molecule type" value="Genomic_DNA"/>
</dbReference>
<proteinExistence type="predicted"/>
<dbReference type="Proteomes" id="UP000316495">
    <property type="component" value="Unassembled WGS sequence"/>
</dbReference>
<feature type="binding site" evidence="3">
    <location>
        <position position="6"/>
    </location>
    <ligand>
        <name>a divalent metal cation</name>
        <dbReference type="ChEBI" id="CHEBI:60240"/>
        <label>1</label>
    </ligand>
</feature>
<keyword evidence="1 3" id="KW-0479">Metal-binding</keyword>
<organism evidence="4 5">
    <name type="scientific">Candidatus Berkelbacteria bacterium Athens1014_28</name>
    <dbReference type="NCBI Taxonomy" id="2017145"/>
    <lineage>
        <taxon>Bacteria</taxon>
        <taxon>Candidatus Berkelbacteria</taxon>
    </lineage>
</organism>
<evidence type="ECO:0000256" key="2">
    <source>
        <dbReference type="ARBA" id="ARBA00022801"/>
    </source>
</evidence>
<protein>
    <submittedName>
        <fullName evidence="4">TatD DNase family protein</fullName>
    </submittedName>
</protein>
<feature type="binding site" evidence="3">
    <location>
        <position position="210"/>
    </location>
    <ligand>
        <name>a divalent metal cation</name>
        <dbReference type="ChEBI" id="CHEBI:60240"/>
        <label>1</label>
    </ligand>
</feature>
<dbReference type="InterPro" id="IPR018228">
    <property type="entry name" value="DNase_TatD-rel_CS"/>
</dbReference>